<keyword evidence="4 7" id="KW-0645">Protease</keyword>
<evidence type="ECO:0000256" key="7">
    <source>
        <dbReference type="RuleBase" id="RU368024"/>
    </source>
</evidence>
<dbReference type="GeneID" id="37023210"/>
<dbReference type="Pfam" id="PF00326">
    <property type="entry name" value="Peptidase_S9"/>
    <property type="match status" value="1"/>
</dbReference>
<dbReference type="GO" id="GO:0004252">
    <property type="term" value="F:serine-type endopeptidase activity"/>
    <property type="evidence" value="ECO:0007669"/>
    <property type="project" value="UniProtKB-UniRule"/>
</dbReference>
<dbReference type="EMBL" id="KZ819604">
    <property type="protein sequence ID" value="PWN33214.1"/>
    <property type="molecule type" value="Genomic_DNA"/>
</dbReference>
<organism evidence="11 12">
    <name type="scientific">Meira miltonrushii</name>
    <dbReference type="NCBI Taxonomy" id="1280837"/>
    <lineage>
        <taxon>Eukaryota</taxon>
        <taxon>Fungi</taxon>
        <taxon>Dikarya</taxon>
        <taxon>Basidiomycota</taxon>
        <taxon>Ustilaginomycotina</taxon>
        <taxon>Exobasidiomycetes</taxon>
        <taxon>Exobasidiales</taxon>
        <taxon>Brachybasidiaceae</taxon>
        <taxon>Meira</taxon>
    </lineage>
</organism>
<evidence type="ECO:0000259" key="9">
    <source>
        <dbReference type="Pfam" id="PF00326"/>
    </source>
</evidence>
<feature type="signal peptide" evidence="8">
    <location>
        <begin position="1"/>
        <end position="23"/>
    </location>
</feature>
<dbReference type="EC" id="3.4.21.-" evidence="7"/>
<dbReference type="SUPFAM" id="SSF53474">
    <property type="entry name" value="alpha/beta-Hydrolases"/>
    <property type="match status" value="1"/>
</dbReference>
<evidence type="ECO:0000313" key="12">
    <source>
        <dbReference type="Proteomes" id="UP000245771"/>
    </source>
</evidence>
<gene>
    <name evidence="11" type="ORF">FA14DRAFT_185047</name>
</gene>
<sequence length="782" mass="87136">MRSSIFLFSLLAGLLALATTSEARRRLSRRAVSTSQLVYPKVRRVDKTWSYPSANAQGNVTYSDPYFWLEGNASDPDIEQFVKDQNAVTDEYVKGCKGKDAITKSLTQASSYDKYKFVQQISSINEGDEPFYLYSLVKTGDQPSVWYTASMEEWQSAKKNNFNSPPGKPFLDEALLSDDGSQSILYQSASPDGKVFAYLVIGNGEVGMWYFRNFDSPLTQAKTKPAGGEGRLNDTLPLSADIPAWLPNGKGIFYPMTVESDAGTNPDHGYKIQYHEWGTDNSKDITVFDAANAGPHGQGSWYFIQTSPDGRWLTVSGYYEGTDVNMTSYATLLPGQEISSNMKWISLSPDYDFPMYAIGVIDESYYFQTDKDNAKNQKVSKIKLDWSKARQVKQFTELQDRPEVIDVIPERKDASIPQFSTWVTATNKIVVLYIENGQNTMYLYCAITGKKLQQLLPDEKLIYGEFQGLPNSDTMIIRYESWNTPSKIYEFTWEGDHLDTSLATIRLIEGTNPDDFAIEELYATSKDGTKIPYFITYRKGTKRDGSAPAWVHGYGFYALIDNLFYAPNYFDFLRSYGGYFVWICARGGGDLGGEWHDAAVGVKRQRTYDDYLAVVQDLVRLKITSPGNIILEGGSGGAMAVGAVMNQAPAGLLGVVLPVRGPLDVIQFELRSAIGAGNRAEFGDVTTPDGFDAVFAWSPLQNIDPNKEYPAVLLTPGTADERVPPSYSYKFVAQLQYDHPNNSKPLLLAVVKNRGHIPSNVVESIYQLCIIEESLGISRVTA</sequence>
<dbReference type="InterPro" id="IPR029058">
    <property type="entry name" value="AB_hydrolase_fold"/>
</dbReference>
<dbReference type="Proteomes" id="UP000245771">
    <property type="component" value="Unassembled WGS sequence"/>
</dbReference>
<keyword evidence="5 7" id="KW-0378">Hydrolase</keyword>
<evidence type="ECO:0000256" key="4">
    <source>
        <dbReference type="ARBA" id="ARBA00022670"/>
    </source>
</evidence>
<feature type="domain" description="Peptidase S9A N-terminal" evidence="10">
    <location>
        <begin position="59"/>
        <end position="493"/>
    </location>
</feature>
<keyword evidence="12" id="KW-1185">Reference proteome</keyword>
<keyword evidence="8" id="KW-0732">Signal</keyword>
<keyword evidence="6 7" id="KW-0720">Serine protease</keyword>
<comment type="catalytic activity">
    <reaction evidence="1">
        <text>Hydrolysis of Pro-|-Xaa &gt;&gt; Ala-|-Xaa in oligopeptides.</text>
        <dbReference type="EC" id="3.4.21.26"/>
    </reaction>
</comment>
<dbReference type="InterPro" id="IPR051167">
    <property type="entry name" value="Prolyl_oligopep/macrocyclase"/>
</dbReference>
<dbReference type="Pfam" id="PF02897">
    <property type="entry name" value="Peptidase_S9_N"/>
    <property type="match status" value="1"/>
</dbReference>
<dbReference type="OrthoDB" id="248387at2759"/>
<dbReference type="InterPro" id="IPR023302">
    <property type="entry name" value="Pept_S9A_N"/>
</dbReference>
<dbReference type="PANTHER" id="PTHR42881:SF2">
    <property type="entry name" value="PROLYL ENDOPEPTIDASE"/>
    <property type="match status" value="1"/>
</dbReference>
<dbReference type="PANTHER" id="PTHR42881">
    <property type="entry name" value="PROLYL ENDOPEPTIDASE"/>
    <property type="match status" value="1"/>
</dbReference>
<evidence type="ECO:0000256" key="6">
    <source>
        <dbReference type="ARBA" id="ARBA00022825"/>
    </source>
</evidence>
<dbReference type="GO" id="GO:0006508">
    <property type="term" value="P:proteolysis"/>
    <property type="evidence" value="ECO:0007669"/>
    <property type="project" value="UniProtKB-KW"/>
</dbReference>
<evidence type="ECO:0000256" key="2">
    <source>
        <dbReference type="ARBA" id="ARBA00005228"/>
    </source>
</evidence>
<dbReference type="AlphaFoldDB" id="A0A316V7N4"/>
<reference evidence="11 12" key="1">
    <citation type="journal article" date="2018" name="Mol. Biol. Evol.">
        <title>Broad Genomic Sampling Reveals a Smut Pathogenic Ancestry of the Fungal Clade Ustilaginomycotina.</title>
        <authorList>
            <person name="Kijpornyongpan T."/>
            <person name="Mondo S.J."/>
            <person name="Barry K."/>
            <person name="Sandor L."/>
            <person name="Lee J."/>
            <person name="Lipzen A."/>
            <person name="Pangilinan J."/>
            <person name="LaButti K."/>
            <person name="Hainaut M."/>
            <person name="Henrissat B."/>
            <person name="Grigoriev I.V."/>
            <person name="Spatafora J.W."/>
            <person name="Aime M.C."/>
        </authorList>
    </citation>
    <scope>NUCLEOTIDE SEQUENCE [LARGE SCALE GENOMIC DNA]</scope>
    <source>
        <strain evidence="11 12">MCA 3882</strain>
    </source>
</reference>
<evidence type="ECO:0000256" key="5">
    <source>
        <dbReference type="ARBA" id="ARBA00022801"/>
    </source>
</evidence>
<dbReference type="RefSeq" id="XP_025353516.1">
    <property type="nucleotide sequence ID" value="XM_025501429.1"/>
</dbReference>
<name>A0A316V7N4_9BASI</name>
<evidence type="ECO:0000313" key="11">
    <source>
        <dbReference type="EMBL" id="PWN33214.1"/>
    </source>
</evidence>
<dbReference type="Gene3D" id="2.130.10.120">
    <property type="entry name" value="Prolyl oligopeptidase, N-terminal domain"/>
    <property type="match status" value="1"/>
</dbReference>
<dbReference type="InParanoid" id="A0A316V7N4"/>
<dbReference type="Gene3D" id="3.40.50.1820">
    <property type="entry name" value="alpha/beta hydrolase"/>
    <property type="match status" value="1"/>
</dbReference>
<comment type="subunit">
    <text evidence="3">Monomer.</text>
</comment>
<comment type="similarity">
    <text evidence="2 7">Belongs to the peptidase S9A family.</text>
</comment>
<protein>
    <recommendedName>
        <fullName evidence="7">Prolyl endopeptidase</fullName>
        <ecNumber evidence="7">3.4.21.-</ecNumber>
    </recommendedName>
</protein>
<evidence type="ECO:0000256" key="3">
    <source>
        <dbReference type="ARBA" id="ARBA00011245"/>
    </source>
</evidence>
<feature type="chain" id="PRO_5016334427" description="Prolyl endopeptidase" evidence="8">
    <location>
        <begin position="24"/>
        <end position="782"/>
    </location>
</feature>
<feature type="domain" description="Peptidase S9 prolyl oligopeptidase catalytic" evidence="9">
    <location>
        <begin position="571"/>
        <end position="758"/>
    </location>
</feature>
<dbReference type="PRINTS" id="PR00862">
    <property type="entry name" value="PROLIGOPTASE"/>
</dbReference>
<dbReference type="GO" id="GO:0005829">
    <property type="term" value="C:cytosol"/>
    <property type="evidence" value="ECO:0007669"/>
    <property type="project" value="TreeGrafter"/>
</dbReference>
<dbReference type="InterPro" id="IPR001375">
    <property type="entry name" value="Peptidase_S9_cat"/>
</dbReference>
<dbReference type="GO" id="GO:0070012">
    <property type="term" value="F:oligopeptidase activity"/>
    <property type="evidence" value="ECO:0007669"/>
    <property type="project" value="TreeGrafter"/>
</dbReference>
<evidence type="ECO:0000259" key="10">
    <source>
        <dbReference type="Pfam" id="PF02897"/>
    </source>
</evidence>
<dbReference type="SUPFAM" id="SSF50993">
    <property type="entry name" value="Peptidase/esterase 'gauge' domain"/>
    <property type="match status" value="1"/>
</dbReference>
<evidence type="ECO:0000256" key="1">
    <source>
        <dbReference type="ARBA" id="ARBA00001070"/>
    </source>
</evidence>
<dbReference type="InterPro" id="IPR002470">
    <property type="entry name" value="Peptidase_S9A"/>
</dbReference>
<proteinExistence type="inferred from homology"/>
<evidence type="ECO:0000256" key="8">
    <source>
        <dbReference type="SAM" id="SignalP"/>
    </source>
</evidence>
<accession>A0A316V7N4</accession>